<gene>
    <name evidence="1" type="ORF">LCER1_G003112</name>
</gene>
<accession>A0A7D8Z8J0</accession>
<protein>
    <recommendedName>
        <fullName evidence="3">Mitochondrial export protein Som1</fullName>
    </recommendedName>
</protein>
<comment type="caution">
    <text evidence="1">The sequence shown here is derived from an EMBL/GenBank/DDBJ whole genome shotgun (WGS) entry which is preliminary data.</text>
</comment>
<dbReference type="Proteomes" id="UP000481288">
    <property type="component" value="Unassembled WGS sequence"/>
</dbReference>
<keyword evidence="2" id="KW-1185">Reference proteome</keyword>
<dbReference type="GO" id="GO:0042720">
    <property type="term" value="C:mitochondrial inner membrane peptidase complex"/>
    <property type="evidence" value="ECO:0007669"/>
    <property type="project" value="InterPro"/>
</dbReference>
<name>A0A7D8Z8J0_9HELO</name>
<evidence type="ECO:0000313" key="2">
    <source>
        <dbReference type="Proteomes" id="UP000481288"/>
    </source>
</evidence>
<evidence type="ECO:0008006" key="3">
    <source>
        <dbReference type="Google" id="ProtNLM"/>
    </source>
</evidence>
<dbReference type="Pfam" id="PF11093">
    <property type="entry name" value="Mitochondr_Som1"/>
    <property type="match status" value="1"/>
</dbReference>
<proteinExistence type="predicted"/>
<dbReference type="InterPro" id="IPR024645">
    <property type="entry name" value="Mitochondr_Som1"/>
</dbReference>
<dbReference type="AlphaFoldDB" id="A0A7D8Z8J0"/>
<sequence length="93" mass="10648">MAPPIATFPASELPITSQTNLKGTKRKGFDGDLKACALLEMLQYDCRIEEPGRRDSPVRCWPVERLFRRCRDQEGSFMVETTAWERGEKGKKD</sequence>
<dbReference type="EMBL" id="QGMG01000205">
    <property type="protein sequence ID" value="TVY55831.1"/>
    <property type="molecule type" value="Genomic_DNA"/>
</dbReference>
<dbReference type="OrthoDB" id="3983163at2759"/>
<evidence type="ECO:0000313" key="1">
    <source>
        <dbReference type="EMBL" id="TVY55831.1"/>
    </source>
</evidence>
<reference evidence="1 2" key="1">
    <citation type="submission" date="2018-05" db="EMBL/GenBank/DDBJ databases">
        <title>Whole genome sequencing for identification of molecular markers to develop diagnostic detection tools for the regulated plant pathogen Lachnellula willkommii.</title>
        <authorList>
            <person name="Giroux E."/>
            <person name="Bilodeau G."/>
        </authorList>
    </citation>
    <scope>NUCLEOTIDE SEQUENCE [LARGE SCALE GENOMIC DNA]</scope>
    <source>
        <strain evidence="1 2">CBS 625.97</strain>
    </source>
</reference>
<organism evidence="1 2">
    <name type="scientific">Lachnellula cervina</name>
    <dbReference type="NCBI Taxonomy" id="1316786"/>
    <lineage>
        <taxon>Eukaryota</taxon>
        <taxon>Fungi</taxon>
        <taxon>Dikarya</taxon>
        <taxon>Ascomycota</taxon>
        <taxon>Pezizomycotina</taxon>
        <taxon>Leotiomycetes</taxon>
        <taxon>Helotiales</taxon>
        <taxon>Lachnaceae</taxon>
        <taxon>Lachnellula</taxon>
    </lineage>
</organism>